<name>A0A060TDR5_BLAAD</name>
<dbReference type="AlphaFoldDB" id="A0A060TDR5"/>
<accession>A0A060TDR5</accession>
<proteinExistence type="inferred from homology"/>
<protein>
    <recommendedName>
        <fullName evidence="3">UDP-N-acetylglucosamine diphosphorylase</fullName>
        <ecNumber evidence="3">2.7.7.23</ecNumber>
    </recommendedName>
</protein>
<keyword evidence="4" id="KW-0808">Transferase</keyword>
<evidence type="ECO:0000256" key="2">
    <source>
        <dbReference type="ARBA" id="ARBA00010401"/>
    </source>
</evidence>
<dbReference type="PANTHER" id="PTHR11952">
    <property type="entry name" value="UDP- GLUCOSE PYROPHOSPHORYLASE"/>
    <property type="match status" value="1"/>
</dbReference>
<comment type="catalytic activity">
    <reaction evidence="6">
        <text>N-acetyl-alpha-D-glucosamine 1-phosphate + UTP + H(+) = UDP-N-acetyl-alpha-D-glucosamine + diphosphate</text>
        <dbReference type="Rhea" id="RHEA:13509"/>
        <dbReference type="ChEBI" id="CHEBI:15378"/>
        <dbReference type="ChEBI" id="CHEBI:33019"/>
        <dbReference type="ChEBI" id="CHEBI:46398"/>
        <dbReference type="ChEBI" id="CHEBI:57705"/>
        <dbReference type="ChEBI" id="CHEBI:57776"/>
        <dbReference type="EC" id="2.7.7.23"/>
    </reaction>
</comment>
<dbReference type="EMBL" id="HG937694">
    <property type="protein sequence ID" value="CDP37037.1"/>
    <property type="molecule type" value="Genomic_DNA"/>
</dbReference>
<dbReference type="EC" id="2.7.7.23" evidence="3"/>
<dbReference type="Gene3D" id="3.90.550.10">
    <property type="entry name" value="Spore Coat Polysaccharide Biosynthesis Protein SpsA, Chain A"/>
    <property type="match status" value="1"/>
</dbReference>
<gene>
    <name evidence="7" type="ORF">GNLVRS02_ARAD1D02288g</name>
</gene>
<dbReference type="PhylomeDB" id="A0A060TDR5"/>
<evidence type="ECO:0000256" key="1">
    <source>
        <dbReference type="ARBA" id="ARBA00005208"/>
    </source>
</evidence>
<dbReference type="GO" id="GO:0006048">
    <property type="term" value="P:UDP-N-acetylglucosamine biosynthetic process"/>
    <property type="evidence" value="ECO:0007669"/>
    <property type="project" value="TreeGrafter"/>
</dbReference>
<comment type="pathway">
    <text evidence="1">Nucleotide-sugar biosynthesis; UDP-N-acetyl-alpha-D-glucosamine biosynthesis; UDP-N-acetyl-alpha-D-glucosamine from N-acetyl-alpha-D-glucosamine 1-phosphate: step 1/1.</text>
</comment>
<evidence type="ECO:0000256" key="5">
    <source>
        <dbReference type="ARBA" id="ARBA00022695"/>
    </source>
</evidence>
<keyword evidence="5" id="KW-0548">Nucleotidyltransferase</keyword>
<dbReference type="GO" id="GO:0003977">
    <property type="term" value="F:UDP-N-acetylglucosamine diphosphorylase activity"/>
    <property type="evidence" value="ECO:0007669"/>
    <property type="project" value="UniProtKB-EC"/>
</dbReference>
<dbReference type="InterPro" id="IPR002618">
    <property type="entry name" value="UDPGP_fam"/>
</dbReference>
<dbReference type="SUPFAM" id="SSF53448">
    <property type="entry name" value="Nucleotide-diphospho-sugar transferases"/>
    <property type="match status" value="1"/>
</dbReference>
<dbReference type="InterPro" id="IPR029044">
    <property type="entry name" value="Nucleotide-diphossugar_trans"/>
</dbReference>
<sequence length="479" mass="52307">MTTADITKVRARFQAAGQDHVFAFWNTLSEDQRLELVNQLEQIDIELISQIARDTIVANKAAEEAQTCEISPLPAESTASLLDAPKEQVDAWYNRGLELISQSKVGVVLLAGGQGTRLGSSDPKGCYNVGLPSKKSLFQLQAERIKKISELAQQKFNPSQNVDLPWYIMTSGPTKEPTVKFFEDHGYFGLDKKNVFFFEQGVLPCLTPQGKIILANPSTVSVAPDGNGGVYRALALSGVLDDIKTRGIEHIHTYCVDNSLVKVADPVFIGFSAEREVDIATKVVRKRDATESVGLIVSKNSRPGVIEYSEITPELASATVDGNPSLLKLRAANIVNHYYSAKFLLNIPNWSSSFLPFHKASKKIPYVDLETGEQVAPSKPNGIKLEQFVFDVFPRLTFDNFASLEVSRQEEFSPLKNGPGAGVDCPETSCHDLLAQGRRWLEQAGVKIASSVKDVEVSPLTSYGGEGLSSLGEVTTSIV</sequence>
<reference evidence="7" key="1">
    <citation type="submission" date="2014-02" db="EMBL/GenBank/DDBJ databases">
        <authorList>
            <person name="Genoscope - CEA"/>
        </authorList>
    </citation>
    <scope>NUCLEOTIDE SEQUENCE</scope>
    <source>
        <strain evidence="7">LS3</strain>
    </source>
</reference>
<dbReference type="FunFam" id="3.90.550.10:FF:000075">
    <property type="entry name" value="Probable UDP-N-acetylglucosamine pyrophosphorylase"/>
    <property type="match status" value="1"/>
</dbReference>
<dbReference type="Pfam" id="PF01704">
    <property type="entry name" value="UDPGP"/>
    <property type="match status" value="1"/>
</dbReference>
<evidence type="ECO:0000313" key="7">
    <source>
        <dbReference type="EMBL" id="CDP37037.1"/>
    </source>
</evidence>
<dbReference type="PANTHER" id="PTHR11952:SF2">
    <property type="entry name" value="LD24639P"/>
    <property type="match status" value="1"/>
</dbReference>
<evidence type="ECO:0000256" key="3">
    <source>
        <dbReference type="ARBA" id="ARBA00012457"/>
    </source>
</evidence>
<reference evidence="7" key="2">
    <citation type="submission" date="2014-06" db="EMBL/GenBank/DDBJ databases">
        <title>The complete genome of Blastobotrys (Arxula) adeninivorans LS3 - a yeast of biotechnological interest.</title>
        <authorList>
            <person name="Kunze G."/>
            <person name="Gaillardin C."/>
            <person name="Czernicka M."/>
            <person name="Durrens P."/>
            <person name="Martin T."/>
            <person name="Boer E."/>
            <person name="Gabaldon T."/>
            <person name="Cruz J."/>
            <person name="Talla E."/>
            <person name="Marck C."/>
            <person name="Goffeau A."/>
            <person name="Barbe V."/>
            <person name="Baret P."/>
            <person name="Baronian K."/>
            <person name="Beier S."/>
            <person name="Bleykasten C."/>
            <person name="Bode R."/>
            <person name="Casaregola S."/>
            <person name="Despons L."/>
            <person name="Fairhead C."/>
            <person name="Giersberg M."/>
            <person name="Gierski P."/>
            <person name="Hahnel U."/>
            <person name="Hartmann A."/>
            <person name="Jankowska D."/>
            <person name="Jubin C."/>
            <person name="Jung P."/>
            <person name="Lafontaine I."/>
            <person name="Leh-Louis V."/>
            <person name="Lemaire M."/>
            <person name="Marcet-Houben M."/>
            <person name="Mascher M."/>
            <person name="Morel G."/>
            <person name="Richard G.-F."/>
            <person name="Riechen J."/>
            <person name="Sacerdot C."/>
            <person name="Sarkar A."/>
            <person name="Savel G."/>
            <person name="Schacherer J."/>
            <person name="Sherman D."/>
            <person name="Straub M.-L."/>
            <person name="Stein N."/>
            <person name="Thierry A."/>
            <person name="Trautwein-Schult A."/>
            <person name="Westhof E."/>
            <person name="Worch S."/>
            <person name="Dujon B."/>
            <person name="Souciet J.-L."/>
            <person name="Wincker P."/>
            <person name="Scholz U."/>
            <person name="Neuveglise N."/>
        </authorList>
    </citation>
    <scope>NUCLEOTIDE SEQUENCE</scope>
    <source>
        <strain evidence="7">LS3</strain>
    </source>
</reference>
<dbReference type="CDD" id="cd04193">
    <property type="entry name" value="UDPGlcNAc_PPase"/>
    <property type="match status" value="1"/>
</dbReference>
<dbReference type="InterPro" id="IPR039741">
    <property type="entry name" value="UDP-sugar_pyrophosphorylase"/>
</dbReference>
<comment type="similarity">
    <text evidence="2">Belongs to the UDPGP type 1 family.</text>
</comment>
<evidence type="ECO:0000256" key="6">
    <source>
        <dbReference type="ARBA" id="ARBA00048493"/>
    </source>
</evidence>
<evidence type="ECO:0000256" key="4">
    <source>
        <dbReference type="ARBA" id="ARBA00022679"/>
    </source>
</evidence>
<organism evidence="7">
    <name type="scientific">Blastobotrys adeninivorans</name>
    <name type="common">Yeast</name>
    <name type="synonym">Arxula adeninivorans</name>
    <dbReference type="NCBI Taxonomy" id="409370"/>
    <lineage>
        <taxon>Eukaryota</taxon>
        <taxon>Fungi</taxon>
        <taxon>Dikarya</taxon>
        <taxon>Ascomycota</taxon>
        <taxon>Saccharomycotina</taxon>
        <taxon>Dipodascomycetes</taxon>
        <taxon>Dipodascales</taxon>
        <taxon>Trichomonascaceae</taxon>
        <taxon>Blastobotrys</taxon>
    </lineage>
</organism>